<organismHost>
    <name type="scientific">Eremochloa ophiuroides</name>
    <dbReference type="NCBI Taxonomy" id="866555"/>
</organismHost>
<dbReference type="EMBL" id="M17182">
    <property type="protein sequence ID" value="AAA66886.1"/>
    <property type="molecule type" value="Genomic_RNA"/>
</dbReference>
<feature type="region of interest" description="Disordered" evidence="1">
    <location>
        <begin position="1"/>
        <end position="40"/>
    </location>
</feature>
<organismHost>
    <name type="scientific">Panicum virgatum</name>
    <name type="common">Blackwell switchgrass</name>
    <dbReference type="NCBI Taxonomy" id="38727"/>
</organismHost>
<sequence length="56" mass="6294">MLRKWGNQEATKPSQQRRPCVQPTRPEIYPERGGPAAGSPFQWQCHFPGGRCVSPS</sequence>
<name>Q86994_SPMV</name>
<feature type="compositionally biased region" description="Polar residues" evidence="1">
    <location>
        <begin position="8"/>
        <end position="17"/>
    </location>
</feature>
<accession>Q86994</accession>
<dbReference type="RefSeq" id="NP_620828.1">
    <property type="nucleotide sequence ID" value="NC_003847.1"/>
</dbReference>
<evidence type="ECO:0000313" key="2">
    <source>
        <dbReference type="EMBL" id="AAA66886.1"/>
    </source>
</evidence>
<protein>
    <submittedName>
        <fullName evidence="2">Uncharacterized protein</fullName>
    </submittedName>
</protein>
<organismHost>
    <name type="scientific">Cenchrus americanus</name>
    <name type="common">Pearl millet</name>
    <name type="synonym">Pennisetum glaucum</name>
    <dbReference type="NCBI Taxonomy" id="4543"/>
</organismHost>
<evidence type="ECO:0000256" key="1">
    <source>
        <dbReference type="SAM" id="MobiDB-lite"/>
    </source>
</evidence>
<proteinExistence type="predicted"/>
<dbReference type="GeneID" id="944442"/>
<organism evidence="2">
    <name type="scientific">Satellite panicum mosaic virus</name>
    <name type="common">SPMV</name>
    <dbReference type="NCBI Taxonomy" id="154834"/>
    <lineage>
        <taxon>Viruses</taxon>
        <taxon>Riboviria</taxon>
        <taxon>Riboviria incertae sedis</taxon>
        <taxon>Tombendovirales</taxon>
        <taxon>Pamosaviridae</taxon>
        <taxon>Papanivirus</taxon>
        <taxon>Papanivirus panici</taxon>
        <taxon>Panicum papanivirus 1</taxon>
    </lineage>
</organism>
<keyword evidence="3" id="KW-1185">Reference proteome</keyword>
<evidence type="ECO:0000313" key="3">
    <source>
        <dbReference type="Proteomes" id="UP000211162"/>
    </source>
</evidence>
<dbReference type="Proteomes" id="UP000211162">
    <property type="component" value="Segment"/>
</dbReference>
<organismHost>
    <name type="scientific">Stenotaphrum secundatum</name>
    <dbReference type="NCBI Taxonomy" id="158163"/>
</organismHost>
<dbReference type="KEGG" id="vg:944442"/>
<reference evidence="2" key="1">
    <citation type="journal article" date="1987" name="Virology">
        <title>Analysis of the genome of satellite panicum mosaic virus.</title>
        <authorList>
            <person name="Masuta C."/>
            <person name="Hunter B.G."/>
            <person name="Sopher D.S."/>
        </authorList>
    </citation>
    <scope>NUCLEOTIDE SEQUENCE [LARGE SCALE GENOMIC DNA]</scope>
</reference>